<dbReference type="Pfam" id="PF00072">
    <property type="entry name" value="Response_reg"/>
    <property type="match status" value="1"/>
</dbReference>
<dbReference type="SUPFAM" id="SSF52172">
    <property type="entry name" value="CheY-like"/>
    <property type="match status" value="1"/>
</dbReference>
<gene>
    <name evidence="4" type="ORF">DJ93_4257</name>
</gene>
<evidence type="ECO:0000256" key="2">
    <source>
        <dbReference type="PROSITE-ProRule" id="PRU00169"/>
    </source>
</evidence>
<dbReference type="Gene3D" id="3.40.50.2300">
    <property type="match status" value="1"/>
</dbReference>
<dbReference type="InterPro" id="IPR050595">
    <property type="entry name" value="Bact_response_regulator"/>
</dbReference>
<dbReference type="PROSITE" id="PS50110">
    <property type="entry name" value="RESPONSE_REGULATORY"/>
    <property type="match status" value="1"/>
</dbReference>
<dbReference type="InterPro" id="IPR011006">
    <property type="entry name" value="CheY-like_superfamily"/>
</dbReference>
<dbReference type="GO" id="GO:0000160">
    <property type="term" value="P:phosphorelay signal transduction system"/>
    <property type="evidence" value="ECO:0007669"/>
    <property type="project" value="InterPro"/>
</dbReference>
<evidence type="ECO:0000313" key="5">
    <source>
        <dbReference type="Proteomes" id="UP000029389"/>
    </source>
</evidence>
<dbReference type="InterPro" id="IPR001789">
    <property type="entry name" value="Sig_transdc_resp-reg_receiver"/>
</dbReference>
<comment type="caution">
    <text evidence="4">The sequence shown here is derived from an EMBL/GenBank/DDBJ whole genome shotgun (WGS) entry which is preliminary data.</text>
</comment>
<dbReference type="EMBL" id="JMQC01000008">
    <property type="protein sequence ID" value="KFN01068.1"/>
    <property type="molecule type" value="Genomic_DNA"/>
</dbReference>
<organism evidence="4 5">
    <name type="scientific">Bacillus clarus</name>
    <dbReference type="NCBI Taxonomy" id="2338372"/>
    <lineage>
        <taxon>Bacteria</taxon>
        <taxon>Bacillati</taxon>
        <taxon>Bacillota</taxon>
        <taxon>Bacilli</taxon>
        <taxon>Bacillales</taxon>
        <taxon>Bacillaceae</taxon>
        <taxon>Bacillus</taxon>
        <taxon>Bacillus cereus group</taxon>
    </lineage>
</organism>
<keyword evidence="1 2" id="KW-0597">Phosphoprotein</keyword>
<protein>
    <submittedName>
        <fullName evidence="4">Response regulator</fullName>
    </submittedName>
</protein>
<dbReference type="PANTHER" id="PTHR44591:SF3">
    <property type="entry name" value="RESPONSE REGULATORY DOMAIN-CONTAINING PROTEIN"/>
    <property type="match status" value="1"/>
</dbReference>
<proteinExistence type="predicted"/>
<feature type="domain" description="Response regulatory" evidence="3">
    <location>
        <begin position="15"/>
        <end position="68"/>
    </location>
</feature>
<reference evidence="4 5" key="1">
    <citation type="submission" date="2014-04" db="EMBL/GenBank/DDBJ databases">
        <authorList>
            <person name="Bishop-Lilly K.A."/>
            <person name="Broomall S.M."/>
            <person name="Chain P.S."/>
            <person name="Chertkov O."/>
            <person name="Coyne S.R."/>
            <person name="Daligault H.E."/>
            <person name="Davenport K.W."/>
            <person name="Erkkila T."/>
            <person name="Frey K.G."/>
            <person name="Gibbons H.S."/>
            <person name="Gu W."/>
            <person name="Jaissle J."/>
            <person name="Johnson S.L."/>
            <person name="Koroleva G.I."/>
            <person name="Ladner J.T."/>
            <person name="Lo C.-C."/>
            <person name="Minogue T.D."/>
            <person name="Munk C."/>
            <person name="Palacios G.F."/>
            <person name="Redden C.L."/>
            <person name="Rosenzweig C.N."/>
            <person name="Scholz M.B."/>
            <person name="Teshima H."/>
            <person name="Xu Y."/>
        </authorList>
    </citation>
    <scope>NUCLEOTIDE SEQUENCE [LARGE SCALE GENOMIC DNA]</scope>
    <source>
        <strain evidence="4 5">BHP</strain>
    </source>
</reference>
<accession>A0A090YT16</accession>
<dbReference type="AlphaFoldDB" id="A0A090YT16"/>
<dbReference type="PATRIC" id="fig|1405.8.peg.4377"/>
<name>A0A090YT16_9BACI</name>
<dbReference type="PANTHER" id="PTHR44591">
    <property type="entry name" value="STRESS RESPONSE REGULATOR PROTEIN 1"/>
    <property type="match status" value="1"/>
</dbReference>
<dbReference type="Proteomes" id="UP000029389">
    <property type="component" value="Unassembled WGS sequence"/>
</dbReference>
<evidence type="ECO:0000259" key="3">
    <source>
        <dbReference type="PROSITE" id="PS50110"/>
    </source>
</evidence>
<evidence type="ECO:0000313" key="4">
    <source>
        <dbReference type="EMBL" id="KFN01068.1"/>
    </source>
</evidence>
<feature type="modified residue" description="4-aspartylphosphate" evidence="2">
    <location>
        <position position="64"/>
    </location>
</feature>
<sequence>MEYISKGGLDIGQQSILIVDDDRDIVQLIKHNLEQEGFKVFRAYHGDTALDIVNKNEVQLAILDIMMP</sequence>
<evidence type="ECO:0000256" key="1">
    <source>
        <dbReference type="ARBA" id="ARBA00022553"/>
    </source>
</evidence>